<dbReference type="InterPro" id="IPR036615">
    <property type="entry name" value="Mur_ligase_C_dom_sf"/>
</dbReference>
<protein>
    <recommendedName>
        <fullName evidence="4">Mur ligase central domain-containing protein</fullName>
    </recommendedName>
</protein>
<gene>
    <name evidence="5" type="ORF">CKF59_01310</name>
</gene>
<evidence type="ECO:0000313" key="5">
    <source>
        <dbReference type="EMBL" id="RIY37872.1"/>
    </source>
</evidence>
<dbReference type="Pfam" id="PF08245">
    <property type="entry name" value="Mur_ligase_M"/>
    <property type="match status" value="1"/>
</dbReference>
<dbReference type="SUPFAM" id="SSF53623">
    <property type="entry name" value="MurD-like peptide ligases, catalytic domain"/>
    <property type="match status" value="1"/>
</dbReference>
<dbReference type="PANTHER" id="PTHR43024:SF1">
    <property type="entry name" value="UDP-N-ACETYLMURAMOYL-TRIPEPTIDE--D-ALANYL-D-ALANINE LIGASE"/>
    <property type="match status" value="1"/>
</dbReference>
<dbReference type="InterPro" id="IPR051046">
    <property type="entry name" value="MurCDEF_CellWall_CoF430Synth"/>
</dbReference>
<evidence type="ECO:0000256" key="2">
    <source>
        <dbReference type="ARBA" id="ARBA00022741"/>
    </source>
</evidence>
<dbReference type="GO" id="GO:0005524">
    <property type="term" value="F:ATP binding"/>
    <property type="evidence" value="ECO:0007669"/>
    <property type="project" value="UniProtKB-KW"/>
</dbReference>
<keyword evidence="1" id="KW-0436">Ligase</keyword>
<feature type="domain" description="Mur ligase central" evidence="4">
    <location>
        <begin position="290"/>
        <end position="512"/>
    </location>
</feature>
<organism evidence="5 6">
    <name type="scientific">Psittacicella gerlachiana</name>
    <dbReference type="NCBI Taxonomy" id="2028574"/>
    <lineage>
        <taxon>Bacteria</taxon>
        <taxon>Pseudomonadati</taxon>
        <taxon>Pseudomonadota</taxon>
        <taxon>Gammaproteobacteria</taxon>
        <taxon>Pasteurellales</taxon>
        <taxon>Psittacicellaceae</taxon>
        <taxon>Psittacicella</taxon>
    </lineage>
</organism>
<dbReference type="OrthoDB" id="9801978at2"/>
<dbReference type="InterPro" id="IPR013221">
    <property type="entry name" value="Mur_ligase_cen"/>
</dbReference>
<evidence type="ECO:0000313" key="6">
    <source>
        <dbReference type="Proteomes" id="UP000265964"/>
    </source>
</evidence>
<comment type="caution">
    <text evidence="5">The sequence shown here is derived from an EMBL/GenBank/DDBJ whole genome shotgun (WGS) entry which is preliminary data.</text>
</comment>
<accession>A0A3A1YI89</accession>
<dbReference type="EMBL" id="NRJF01000031">
    <property type="protein sequence ID" value="RIY37872.1"/>
    <property type="molecule type" value="Genomic_DNA"/>
</dbReference>
<dbReference type="InterPro" id="IPR036565">
    <property type="entry name" value="Mur-like_cat_sf"/>
</dbReference>
<evidence type="ECO:0000256" key="1">
    <source>
        <dbReference type="ARBA" id="ARBA00022598"/>
    </source>
</evidence>
<dbReference type="GO" id="GO:0016881">
    <property type="term" value="F:acid-amino acid ligase activity"/>
    <property type="evidence" value="ECO:0007669"/>
    <property type="project" value="InterPro"/>
</dbReference>
<keyword evidence="3" id="KW-0067">ATP-binding</keyword>
<evidence type="ECO:0000256" key="3">
    <source>
        <dbReference type="ARBA" id="ARBA00022840"/>
    </source>
</evidence>
<dbReference type="PANTHER" id="PTHR43024">
    <property type="entry name" value="UDP-N-ACETYLMURAMOYL-TRIPEPTIDE--D-ALANYL-D-ALANINE LIGASE"/>
    <property type="match status" value="1"/>
</dbReference>
<dbReference type="Gene3D" id="3.40.1190.10">
    <property type="entry name" value="Mur-like, catalytic domain"/>
    <property type="match status" value="1"/>
</dbReference>
<evidence type="ECO:0000259" key="4">
    <source>
        <dbReference type="Pfam" id="PF08245"/>
    </source>
</evidence>
<sequence>MLNGTSLKLIVDSLVSANLLDQRFIPYQKDCFLNFSSHEQVAELIQNNKERFSEQERILREKTQLEIDSIQRHAFGVTFNKSPRASTEVVKPELKTQEHAKKVLIEDFALAKDILIEEDDRPLKTSGLNYSDNREDRYIPQYQSEESKFNEVVDTSNPLDKVQNDYQDLQKSYTANQVLCDLFAFLELPYASKPVFITTDTRRLDKEITENSLVLFIVLDSTKLSKHELASLALARKNTLVLMGNLTERDVDFCFTKHLGSIIPVKDIYLALDFIATLIREQYKPLTVAITGSSGKTSLKEAVTHVCRNYYPNRVIATSGNFNNELGVPITLLDIANQFVTKELATEIAVIEHGANHLGEIYNTTLISKPDIAIINNVQPAHTEGFAGLRGVSLAKAEIFSNLHQEGVKIVNLDSYTNDLMFARKKFQTLLTFSAKNPIADFYINEDSIKFTEEQTSFDLHINGFECKRLHFPRGEQHLASEIFIDPQVVKVRTNLRGKIGVYNATATIAVCLASGIPLDHILFALKNIPIPPRREKVIATERITYVDDSYNANPGSVLASMELLKDKNAKHKFFVLGNLAELDYETKVNFFTEIYDKFIYDTPAFNLISNLKFVEKAPDEVATNQTLYVLPFTLAKKDIYVLETAKVDAPINEATYFIFAQELFNLFTNLKSKDHLAITFKGSNSSKMNLCFMEFLKLLKQNLSAEEYTSCTNNELHNYLKVNYNFDL</sequence>
<dbReference type="Proteomes" id="UP000265964">
    <property type="component" value="Unassembled WGS sequence"/>
</dbReference>
<reference evidence="5 6" key="1">
    <citation type="submission" date="2017-08" db="EMBL/GenBank/DDBJ databases">
        <title>Reclassification of Bisgaard taxon 37 and 44.</title>
        <authorList>
            <person name="Christensen H."/>
        </authorList>
    </citation>
    <scope>NUCLEOTIDE SEQUENCE [LARGE SCALE GENOMIC DNA]</scope>
    <source>
        <strain evidence="5 6">EEAB3T1</strain>
    </source>
</reference>
<keyword evidence="2" id="KW-0547">Nucleotide-binding</keyword>
<proteinExistence type="predicted"/>
<dbReference type="AlphaFoldDB" id="A0A3A1YI89"/>
<dbReference type="Gene3D" id="3.90.190.20">
    <property type="entry name" value="Mur ligase, C-terminal domain"/>
    <property type="match status" value="1"/>
</dbReference>
<keyword evidence="6" id="KW-1185">Reference proteome</keyword>
<dbReference type="SUPFAM" id="SSF53244">
    <property type="entry name" value="MurD-like peptide ligases, peptide-binding domain"/>
    <property type="match status" value="1"/>
</dbReference>
<name>A0A3A1YI89_9GAMM</name>
<dbReference type="RefSeq" id="WP_119534182.1">
    <property type="nucleotide sequence ID" value="NZ_NRJF01000031.1"/>
</dbReference>